<comment type="caution">
    <text evidence="1">The sequence shown here is derived from an EMBL/GenBank/DDBJ whole genome shotgun (WGS) entry which is preliminary data.</text>
</comment>
<dbReference type="InterPro" id="IPR009003">
    <property type="entry name" value="Peptidase_S1_PA"/>
</dbReference>
<dbReference type="OrthoDB" id="10061449at2759"/>
<dbReference type="SUPFAM" id="SSF50494">
    <property type="entry name" value="Trypsin-like serine proteases"/>
    <property type="match status" value="1"/>
</dbReference>
<protein>
    <recommendedName>
        <fullName evidence="3">Peptidase S1 domain-containing protein</fullName>
    </recommendedName>
</protein>
<dbReference type="Gene3D" id="2.40.10.10">
    <property type="entry name" value="Trypsin-like serine proteases"/>
    <property type="match status" value="1"/>
</dbReference>
<evidence type="ECO:0008006" key="3">
    <source>
        <dbReference type="Google" id="ProtNLM"/>
    </source>
</evidence>
<name>A0A016TH62_9BILA</name>
<dbReference type="InterPro" id="IPR043504">
    <property type="entry name" value="Peptidase_S1_PA_chymotrypsin"/>
</dbReference>
<keyword evidence="2" id="KW-1185">Reference proteome</keyword>
<dbReference type="Proteomes" id="UP000024635">
    <property type="component" value="Unassembled WGS sequence"/>
</dbReference>
<accession>A0A016TH62</accession>
<evidence type="ECO:0000313" key="2">
    <source>
        <dbReference type="Proteomes" id="UP000024635"/>
    </source>
</evidence>
<dbReference type="EMBL" id="JARK01001439">
    <property type="protein sequence ID" value="EYC01995.1"/>
    <property type="molecule type" value="Genomic_DNA"/>
</dbReference>
<gene>
    <name evidence="1" type="primary">Acey_s0103.g3583</name>
    <name evidence="1" type="ORF">Y032_0103g3583</name>
</gene>
<reference evidence="2" key="1">
    <citation type="journal article" date="2015" name="Nat. Genet.">
        <title>The genome and transcriptome of the zoonotic hookworm Ancylostoma ceylanicum identify infection-specific gene families.</title>
        <authorList>
            <person name="Schwarz E.M."/>
            <person name="Hu Y."/>
            <person name="Antoshechkin I."/>
            <person name="Miller M.M."/>
            <person name="Sternberg P.W."/>
            <person name="Aroian R.V."/>
        </authorList>
    </citation>
    <scope>NUCLEOTIDE SEQUENCE</scope>
    <source>
        <strain evidence="2">HY135</strain>
    </source>
</reference>
<sequence length="153" mass="17039">MRHENQVVLVLSNLTSSHFKMEEENVSAKILHKRHYTTSFKNCCSFQGDSGGPLIRVPESRNATLFGILSTTSVNCSLYFQGDWDSIGTSTDVRPHLNWICDITGVCPSQASTAYPSPVSGDEVLAMKQRRMGWEDWFQGMGGVFIPTNDMSN</sequence>
<evidence type="ECO:0000313" key="1">
    <source>
        <dbReference type="EMBL" id="EYC01995.1"/>
    </source>
</evidence>
<proteinExistence type="predicted"/>
<organism evidence="1 2">
    <name type="scientific">Ancylostoma ceylanicum</name>
    <dbReference type="NCBI Taxonomy" id="53326"/>
    <lineage>
        <taxon>Eukaryota</taxon>
        <taxon>Metazoa</taxon>
        <taxon>Ecdysozoa</taxon>
        <taxon>Nematoda</taxon>
        <taxon>Chromadorea</taxon>
        <taxon>Rhabditida</taxon>
        <taxon>Rhabditina</taxon>
        <taxon>Rhabditomorpha</taxon>
        <taxon>Strongyloidea</taxon>
        <taxon>Ancylostomatidae</taxon>
        <taxon>Ancylostomatinae</taxon>
        <taxon>Ancylostoma</taxon>
    </lineage>
</organism>
<dbReference type="AlphaFoldDB" id="A0A016TH62"/>